<organism evidence="2 3">
    <name type="scientific">Actinomycetospora lemnae</name>
    <dbReference type="NCBI Taxonomy" id="3019891"/>
    <lineage>
        <taxon>Bacteria</taxon>
        <taxon>Bacillati</taxon>
        <taxon>Actinomycetota</taxon>
        <taxon>Actinomycetes</taxon>
        <taxon>Pseudonocardiales</taxon>
        <taxon>Pseudonocardiaceae</taxon>
        <taxon>Actinomycetospora</taxon>
    </lineage>
</organism>
<keyword evidence="3" id="KW-1185">Reference proteome</keyword>
<dbReference type="EMBL" id="JAQZAO010000010">
    <property type="protein sequence ID" value="MDD7968052.1"/>
    <property type="molecule type" value="Genomic_DNA"/>
</dbReference>
<evidence type="ECO:0000313" key="2">
    <source>
        <dbReference type="EMBL" id="MDD7968052.1"/>
    </source>
</evidence>
<comment type="caution">
    <text evidence="2">The sequence shown here is derived from an EMBL/GenBank/DDBJ whole genome shotgun (WGS) entry which is preliminary data.</text>
</comment>
<evidence type="ECO:0008006" key="4">
    <source>
        <dbReference type="Google" id="ProtNLM"/>
    </source>
</evidence>
<accession>A0ABT5SYX4</accession>
<dbReference type="Proteomes" id="UP001300763">
    <property type="component" value="Unassembled WGS sequence"/>
</dbReference>
<reference evidence="2 3" key="1">
    <citation type="submission" date="2023-02" db="EMBL/GenBank/DDBJ databases">
        <title>Genome sequencing required for Actinomycetospora new species description.</title>
        <authorList>
            <person name="Saimee Y."/>
            <person name="Duangmal K."/>
        </authorList>
    </citation>
    <scope>NUCLEOTIDE SEQUENCE [LARGE SCALE GENOMIC DNA]</scope>
    <source>
        <strain evidence="2 3">DW7H6</strain>
    </source>
</reference>
<proteinExistence type="predicted"/>
<name>A0ABT5SYX4_9PSEU</name>
<protein>
    <recommendedName>
        <fullName evidence="4">DUF3040 domain-containing protein</fullName>
    </recommendedName>
</protein>
<dbReference type="RefSeq" id="WP_274202582.1">
    <property type="nucleotide sequence ID" value="NZ_JAQZAO010000010.1"/>
</dbReference>
<gene>
    <name evidence="2" type="ORF">PGB27_22130</name>
</gene>
<evidence type="ECO:0000256" key="1">
    <source>
        <dbReference type="SAM" id="MobiDB-lite"/>
    </source>
</evidence>
<feature type="region of interest" description="Disordered" evidence="1">
    <location>
        <begin position="28"/>
        <end position="53"/>
    </location>
</feature>
<sequence>MTTEPTRPEPARPLTDREKVVLARMAADLRRTPGRPGARSPEVPRPARSGPRTRDVVVQVVVVVVLAVVLMPTVWAGAVLAVIVLSGPVAAAWWARRRGAG</sequence>
<evidence type="ECO:0000313" key="3">
    <source>
        <dbReference type="Proteomes" id="UP001300763"/>
    </source>
</evidence>